<organism evidence="7 8">
    <name type="scientific">Gracilimonas mengyeensis</name>
    <dbReference type="NCBI Taxonomy" id="1302730"/>
    <lineage>
        <taxon>Bacteria</taxon>
        <taxon>Pseudomonadati</taxon>
        <taxon>Balneolota</taxon>
        <taxon>Balneolia</taxon>
        <taxon>Balneolales</taxon>
        <taxon>Balneolaceae</taxon>
        <taxon>Gracilimonas</taxon>
    </lineage>
</organism>
<dbReference type="GO" id="GO:0005975">
    <property type="term" value="P:carbohydrate metabolic process"/>
    <property type="evidence" value="ECO:0007669"/>
    <property type="project" value="InterPro"/>
</dbReference>
<feature type="signal peptide" evidence="6">
    <location>
        <begin position="1"/>
        <end position="22"/>
    </location>
</feature>
<evidence type="ECO:0000256" key="2">
    <source>
        <dbReference type="ARBA" id="ARBA00009865"/>
    </source>
</evidence>
<dbReference type="Proteomes" id="UP000317557">
    <property type="component" value="Unassembled WGS sequence"/>
</dbReference>
<dbReference type="AlphaFoldDB" id="A0A521C559"/>
<keyword evidence="4 5" id="KW-0326">Glycosidase</keyword>
<evidence type="ECO:0000256" key="3">
    <source>
        <dbReference type="ARBA" id="ARBA00022801"/>
    </source>
</evidence>
<dbReference type="SUPFAM" id="SSF75005">
    <property type="entry name" value="Arabinanase/levansucrase/invertase"/>
    <property type="match status" value="1"/>
</dbReference>
<comment type="pathway">
    <text evidence="1">Glycan metabolism; L-arabinan degradation.</text>
</comment>
<dbReference type="InterPro" id="IPR006710">
    <property type="entry name" value="Glyco_hydro_43"/>
</dbReference>
<dbReference type="RefSeq" id="WP_142453776.1">
    <property type="nucleotide sequence ID" value="NZ_FXTP01000004.1"/>
</dbReference>
<dbReference type="PROSITE" id="PS51257">
    <property type="entry name" value="PROKAR_LIPOPROTEIN"/>
    <property type="match status" value="1"/>
</dbReference>
<comment type="similarity">
    <text evidence="2 5">Belongs to the glycosyl hydrolase 43 family.</text>
</comment>
<accession>A0A521C559</accession>
<evidence type="ECO:0000256" key="4">
    <source>
        <dbReference type="ARBA" id="ARBA00023295"/>
    </source>
</evidence>
<sequence>MLRTFYASLLILFLAFGCSSSEQEKKMYLFSYFQGNGEDGLHLAYSEDGLEWTALNNNESILEPQVGDAKLMRDPCIIKGPDGTFHMVWTAGWTEKGIGYAHSEDLVNWSEQQFIPVMEHEPEARNTWAPELYYDEPSGQYMIYWATTIPGRFPETDSTGDNGYNHRMYYTLTKDFETFSDTKLLYDQGFNVIDATIHHIDGEYVMFLKNEIRWPEAEKNIRIAKSDSLTGPYSTASEPITRNWVEGPTAIESDSGWIVYFDRYIDHQMGARRSTDLKDWEDISDQLDFPEGTRHGTVFKVDYDEFERISNSLNSN</sequence>
<dbReference type="OrthoDB" id="9758923at2"/>
<evidence type="ECO:0000256" key="1">
    <source>
        <dbReference type="ARBA" id="ARBA00004834"/>
    </source>
</evidence>
<evidence type="ECO:0000313" key="8">
    <source>
        <dbReference type="Proteomes" id="UP000317557"/>
    </source>
</evidence>
<gene>
    <name evidence="7" type="ORF">SAMN06265219_104169</name>
</gene>
<dbReference type="InterPro" id="IPR050727">
    <property type="entry name" value="GH43_arabinanases"/>
</dbReference>
<dbReference type="PANTHER" id="PTHR43301:SF3">
    <property type="entry name" value="ARABINAN ENDO-1,5-ALPHA-L-ARABINOSIDASE A-RELATED"/>
    <property type="match status" value="1"/>
</dbReference>
<dbReference type="Pfam" id="PF04616">
    <property type="entry name" value="Glyco_hydro_43"/>
    <property type="match status" value="1"/>
</dbReference>
<name>A0A521C559_9BACT</name>
<evidence type="ECO:0000256" key="6">
    <source>
        <dbReference type="SAM" id="SignalP"/>
    </source>
</evidence>
<protein>
    <submittedName>
        <fullName evidence="7">Glycosyl hydrolases family 43</fullName>
    </submittedName>
</protein>
<keyword evidence="8" id="KW-1185">Reference proteome</keyword>
<keyword evidence="6" id="KW-0732">Signal</keyword>
<dbReference type="PANTHER" id="PTHR43301">
    <property type="entry name" value="ARABINAN ENDO-1,5-ALPHA-L-ARABINOSIDASE"/>
    <property type="match status" value="1"/>
</dbReference>
<dbReference type="GO" id="GO:0004553">
    <property type="term" value="F:hydrolase activity, hydrolyzing O-glycosyl compounds"/>
    <property type="evidence" value="ECO:0007669"/>
    <property type="project" value="InterPro"/>
</dbReference>
<evidence type="ECO:0000256" key="5">
    <source>
        <dbReference type="RuleBase" id="RU361187"/>
    </source>
</evidence>
<proteinExistence type="inferred from homology"/>
<reference evidence="7 8" key="1">
    <citation type="submission" date="2017-05" db="EMBL/GenBank/DDBJ databases">
        <authorList>
            <person name="Varghese N."/>
            <person name="Submissions S."/>
        </authorList>
    </citation>
    <scope>NUCLEOTIDE SEQUENCE [LARGE SCALE GENOMIC DNA]</scope>
    <source>
        <strain evidence="7 8">DSM 21985</strain>
    </source>
</reference>
<dbReference type="EMBL" id="FXTP01000004">
    <property type="protein sequence ID" value="SMO54533.1"/>
    <property type="molecule type" value="Genomic_DNA"/>
</dbReference>
<evidence type="ECO:0000313" key="7">
    <source>
        <dbReference type="EMBL" id="SMO54533.1"/>
    </source>
</evidence>
<dbReference type="Gene3D" id="2.115.10.20">
    <property type="entry name" value="Glycosyl hydrolase domain, family 43"/>
    <property type="match status" value="2"/>
</dbReference>
<feature type="chain" id="PRO_5022217969" evidence="6">
    <location>
        <begin position="23"/>
        <end position="316"/>
    </location>
</feature>
<dbReference type="CDD" id="cd08983">
    <property type="entry name" value="GH43_Bt3655-like"/>
    <property type="match status" value="1"/>
</dbReference>
<dbReference type="InterPro" id="IPR023296">
    <property type="entry name" value="Glyco_hydro_beta-prop_sf"/>
</dbReference>
<keyword evidence="3 5" id="KW-0378">Hydrolase</keyword>